<proteinExistence type="predicted"/>
<dbReference type="KEGG" id="kbs:EPA93_10060"/>
<evidence type="ECO:0000313" key="2">
    <source>
        <dbReference type="Proteomes" id="UP000290365"/>
    </source>
</evidence>
<dbReference type="RefSeq" id="WP_129887017.1">
    <property type="nucleotide sequence ID" value="NZ_CP035758.1"/>
</dbReference>
<evidence type="ECO:0000313" key="1">
    <source>
        <dbReference type="EMBL" id="QBD76332.1"/>
    </source>
</evidence>
<dbReference type="Proteomes" id="UP000290365">
    <property type="component" value="Chromosome"/>
</dbReference>
<accession>A0A4P6JMS7</accession>
<sequence>MFSSAFLSASPSGLGDTPGEILQVFIAPLGPQVAYHQQEWRALLNCMFYMLISGSTCEALHSLALSSPLPADGDAKASEIACRKLCACAGLSQEGRSARKLDPMKLCLV</sequence>
<protein>
    <submittedName>
        <fullName evidence="1">Uncharacterized protein</fullName>
    </submittedName>
</protein>
<organism evidence="1 2">
    <name type="scientific">Ktedonosporobacter rubrisoli</name>
    <dbReference type="NCBI Taxonomy" id="2509675"/>
    <lineage>
        <taxon>Bacteria</taxon>
        <taxon>Bacillati</taxon>
        <taxon>Chloroflexota</taxon>
        <taxon>Ktedonobacteria</taxon>
        <taxon>Ktedonobacterales</taxon>
        <taxon>Ktedonosporobacteraceae</taxon>
        <taxon>Ktedonosporobacter</taxon>
    </lineage>
</organism>
<keyword evidence="2" id="KW-1185">Reference proteome</keyword>
<gene>
    <name evidence="1" type="ORF">EPA93_10060</name>
</gene>
<name>A0A4P6JMS7_KTERU</name>
<dbReference type="EMBL" id="CP035758">
    <property type="protein sequence ID" value="QBD76332.1"/>
    <property type="molecule type" value="Genomic_DNA"/>
</dbReference>
<reference evidence="1 2" key="1">
    <citation type="submission" date="2019-01" db="EMBL/GenBank/DDBJ databases">
        <title>Ktedonosporobacter rubrisoli SCAWS-G2.</title>
        <authorList>
            <person name="Huang Y."/>
            <person name="Yan B."/>
        </authorList>
    </citation>
    <scope>NUCLEOTIDE SEQUENCE [LARGE SCALE GENOMIC DNA]</scope>
    <source>
        <strain evidence="1 2">SCAWS-G2</strain>
    </source>
</reference>
<dbReference type="AlphaFoldDB" id="A0A4P6JMS7"/>